<dbReference type="Proteomes" id="UP001066276">
    <property type="component" value="Chromosome 2_1"/>
</dbReference>
<protein>
    <submittedName>
        <fullName evidence="2">Uncharacterized protein</fullName>
    </submittedName>
</protein>
<evidence type="ECO:0000313" key="3">
    <source>
        <dbReference type="Proteomes" id="UP001066276"/>
    </source>
</evidence>
<dbReference type="AlphaFoldDB" id="A0AAV7VKM1"/>
<evidence type="ECO:0000313" key="2">
    <source>
        <dbReference type="EMBL" id="KAJ1200858.1"/>
    </source>
</evidence>
<sequence length="92" mass="10188">MDARLHTPKLTILRQRAPCTVRAVLRSDQPRPLSLPLHVASTLLYRIWEDQSALKSEAHRAPSAQPQHPASAAINSTPPGTHPVNGMAQWRN</sequence>
<name>A0AAV7VKM1_PLEWA</name>
<feature type="compositionally biased region" description="Low complexity" evidence="1">
    <location>
        <begin position="61"/>
        <end position="73"/>
    </location>
</feature>
<organism evidence="2 3">
    <name type="scientific">Pleurodeles waltl</name>
    <name type="common">Iberian ribbed newt</name>
    <dbReference type="NCBI Taxonomy" id="8319"/>
    <lineage>
        <taxon>Eukaryota</taxon>
        <taxon>Metazoa</taxon>
        <taxon>Chordata</taxon>
        <taxon>Craniata</taxon>
        <taxon>Vertebrata</taxon>
        <taxon>Euteleostomi</taxon>
        <taxon>Amphibia</taxon>
        <taxon>Batrachia</taxon>
        <taxon>Caudata</taxon>
        <taxon>Salamandroidea</taxon>
        <taxon>Salamandridae</taxon>
        <taxon>Pleurodelinae</taxon>
        <taxon>Pleurodeles</taxon>
    </lineage>
</organism>
<accession>A0AAV7VKM1</accession>
<feature type="region of interest" description="Disordered" evidence="1">
    <location>
        <begin position="55"/>
        <end position="92"/>
    </location>
</feature>
<gene>
    <name evidence="2" type="ORF">NDU88_004679</name>
</gene>
<reference evidence="2" key="1">
    <citation type="journal article" date="2022" name="bioRxiv">
        <title>Sequencing and chromosome-scale assembly of the giantPleurodeles waltlgenome.</title>
        <authorList>
            <person name="Brown T."/>
            <person name="Elewa A."/>
            <person name="Iarovenko S."/>
            <person name="Subramanian E."/>
            <person name="Araus A.J."/>
            <person name="Petzold A."/>
            <person name="Susuki M."/>
            <person name="Suzuki K.-i.T."/>
            <person name="Hayashi T."/>
            <person name="Toyoda A."/>
            <person name="Oliveira C."/>
            <person name="Osipova E."/>
            <person name="Leigh N.D."/>
            <person name="Simon A."/>
            <person name="Yun M.H."/>
        </authorList>
    </citation>
    <scope>NUCLEOTIDE SEQUENCE</scope>
    <source>
        <strain evidence="2">20211129_DDA</strain>
        <tissue evidence="2">Liver</tissue>
    </source>
</reference>
<evidence type="ECO:0000256" key="1">
    <source>
        <dbReference type="SAM" id="MobiDB-lite"/>
    </source>
</evidence>
<dbReference type="EMBL" id="JANPWB010000003">
    <property type="protein sequence ID" value="KAJ1200858.1"/>
    <property type="molecule type" value="Genomic_DNA"/>
</dbReference>
<keyword evidence="3" id="KW-1185">Reference proteome</keyword>
<comment type="caution">
    <text evidence="2">The sequence shown here is derived from an EMBL/GenBank/DDBJ whole genome shotgun (WGS) entry which is preliminary data.</text>
</comment>
<proteinExistence type="predicted"/>